<dbReference type="InterPro" id="IPR051206">
    <property type="entry name" value="NAMLAA_amidase_2"/>
</dbReference>
<keyword evidence="7" id="KW-1185">Reference proteome</keyword>
<evidence type="ECO:0000256" key="3">
    <source>
        <dbReference type="ARBA" id="ARBA00022801"/>
    </source>
</evidence>
<evidence type="ECO:0000256" key="4">
    <source>
        <dbReference type="ARBA" id="ARBA00023316"/>
    </source>
</evidence>
<evidence type="ECO:0000313" key="7">
    <source>
        <dbReference type="Proteomes" id="UP001481872"/>
    </source>
</evidence>
<dbReference type="CDD" id="cd06583">
    <property type="entry name" value="PGRP"/>
    <property type="match status" value="1"/>
</dbReference>
<dbReference type="InterPro" id="IPR002502">
    <property type="entry name" value="Amidase_domain"/>
</dbReference>
<dbReference type="SUPFAM" id="SSF55846">
    <property type="entry name" value="N-acetylmuramoyl-L-alanine amidase-like"/>
    <property type="match status" value="1"/>
</dbReference>
<evidence type="ECO:0000313" key="6">
    <source>
        <dbReference type="EMBL" id="MEQ3353953.1"/>
    </source>
</evidence>
<dbReference type="EMBL" id="JBBNPS010000018">
    <property type="protein sequence ID" value="MEQ3353953.1"/>
    <property type="molecule type" value="Genomic_DNA"/>
</dbReference>
<name>A0ABV1J6X6_9FIRM</name>
<dbReference type="RefSeq" id="WP_349054253.1">
    <property type="nucleotide sequence ID" value="NZ_JBBNPS010000018.1"/>
</dbReference>
<comment type="catalytic activity">
    <reaction evidence="1">
        <text>Hydrolyzes the link between N-acetylmuramoyl residues and L-amino acid residues in certain cell-wall glycopeptides.</text>
        <dbReference type="EC" id="3.5.1.28"/>
    </reaction>
</comment>
<feature type="domain" description="N-acetylmuramoyl-L-alanine amidase" evidence="5">
    <location>
        <begin position="10"/>
        <end position="150"/>
    </location>
</feature>
<dbReference type="GO" id="GO:0008745">
    <property type="term" value="F:N-acetylmuramoyl-L-alanine amidase activity"/>
    <property type="evidence" value="ECO:0007669"/>
    <property type="project" value="UniProtKB-EC"/>
</dbReference>
<proteinExistence type="predicted"/>
<dbReference type="Gene3D" id="3.40.80.10">
    <property type="entry name" value="Peptidoglycan recognition protein-like"/>
    <property type="match status" value="1"/>
</dbReference>
<dbReference type="Proteomes" id="UP001481872">
    <property type="component" value="Unassembled WGS sequence"/>
</dbReference>
<reference evidence="6 7" key="1">
    <citation type="submission" date="2024-04" db="EMBL/GenBank/DDBJ databases">
        <title>Human intestinal bacterial collection.</title>
        <authorList>
            <person name="Pauvert C."/>
            <person name="Hitch T.C.A."/>
            <person name="Clavel T."/>
        </authorList>
    </citation>
    <scope>NUCLEOTIDE SEQUENCE [LARGE SCALE GENOMIC DNA]</scope>
    <source>
        <strain evidence="6 7">CLA-SR-H026</strain>
    </source>
</reference>
<evidence type="ECO:0000259" key="5">
    <source>
        <dbReference type="SMART" id="SM00644"/>
    </source>
</evidence>
<sequence length="157" mass="17799">MLLNKQLIHYNYSSRNGARIAYIVVHDTGNPDRGADAMAHYRYFSGGNRRASAHYFVDDKGVVQIIEDAYAAWHCGDGHGAHGITNRNSIGVEICINQGIDRKAALAHARNLVKELMAFYRIPKDHVVRHFDASRKICPGTMAKNNWAEWWGFWESL</sequence>
<dbReference type="PANTHER" id="PTHR30417">
    <property type="entry name" value="N-ACETYLMURAMOYL-L-ALANINE AMIDASE AMID"/>
    <property type="match status" value="1"/>
</dbReference>
<gene>
    <name evidence="6" type="ORF">AAA081_06570</name>
</gene>
<protein>
    <recommendedName>
        <fullName evidence="2">N-acetylmuramoyl-L-alanine amidase</fullName>
        <ecNumber evidence="2">3.5.1.28</ecNumber>
    </recommendedName>
</protein>
<keyword evidence="4" id="KW-0961">Cell wall biogenesis/degradation</keyword>
<organism evidence="6 7">
    <name type="scientific">Aedoeadaptatus acetigenes</name>
    <dbReference type="NCBI Taxonomy" id="2981723"/>
    <lineage>
        <taxon>Bacteria</taxon>
        <taxon>Bacillati</taxon>
        <taxon>Bacillota</taxon>
        <taxon>Tissierellia</taxon>
        <taxon>Tissierellales</taxon>
        <taxon>Peptoniphilaceae</taxon>
        <taxon>Aedoeadaptatus</taxon>
    </lineage>
</organism>
<keyword evidence="3 6" id="KW-0378">Hydrolase</keyword>
<dbReference type="SMART" id="SM00644">
    <property type="entry name" value="Ami_2"/>
    <property type="match status" value="1"/>
</dbReference>
<dbReference type="Pfam" id="PF01510">
    <property type="entry name" value="Amidase_2"/>
    <property type="match status" value="1"/>
</dbReference>
<dbReference type="InterPro" id="IPR036505">
    <property type="entry name" value="Amidase/PGRP_sf"/>
</dbReference>
<comment type="caution">
    <text evidence="6">The sequence shown here is derived from an EMBL/GenBank/DDBJ whole genome shotgun (WGS) entry which is preliminary data.</text>
</comment>
<evidence type="ECO:0000256" key="2">
    <source>
        <dbReference type="ARBA" id="ARBA00011901"/>
    </source>
</evidence>
<dbReference type="EC" id="3.5.1.28" evidence="2"/>
<accession>A0ABV1J6X6</accession>
<dbReference type="PANTHER" id="PTHR30417:SF1">
    <property type="entry name" value="N-ACETYLMURAMOYL-L-ALANINE AMIDASE AMID"/>
    <property type="match status" value="1"/>
</dbReference>
<evidence type="ECO:0000256" key="1">
    <source>
        <dbReference type="ARBA" id="ARBA00001561"/>
    </source>
</evidence>